<sequence>MLITIEGIDGSGKSTLIKRLENRLSDLNCVFTREPGATWIGKAVRQAIAEETDPISEALLFVADHAMHLKTIVWPALDDGRIVISDRFTDSRFAYQQVTLSGVIDDPGRWLAALHEGWSLTPDLTFLLIIPPARAIERIDREGVLEHFEREEVLAAVQQVYLSRARVEPERFVLIDAEEEMEEIASFVAEEIRRVCGSQEAHRQP</sequence>
<organism evidence="13 14">
    <name type="scientific">Methanocalculus taiwanensis</name>
    <dbReference type="NCBI Taxonomy" id="106207"/>
    <lineage>
        <taxon>Archaea</taxon>
        <taxon>Methanobacteriati</taxon>
        <taxon>Methanobacteriota</taxon>
        <taxon>Stenosarchaea group</taxon>
        <taxon>Methanomicrobia</taxon>
        <taxon>Methanomicrobiales</taxon>
        <taxon>Methanocalculaceae</taxon>
        <taxon>Methanocalculus</taxon>
    </lineage>
</organism>
<dbReference type="PANTHER" id="PTHR10344:SF4">
    <property type="entry name" value="UMP-CMP KINASE 2, MITOCHONDRIAL"/>
    <property type="match status" value="1"/>
</dbReference>
<dbReference type="InterPro" id="IPR018094">
    <property type="entry name" value="Thymidylate_kinase"/>
</dbReference>
<evidence type="ECO:0000313" key="14">
    <source>
        <dbReference type="Proteomes" id="UP001524383"/>
    </source>
</evidence>
<evidence type="ECO:0000256" key="4">
    <source>
        <dbReference type="ARBA" id="ARBA00022679"/>
    </source>
</evidence>
<gene>
    <name evidence="11" type="primary">tmk</name>
    <name evidence="13" type="ORF">FTO68_05450</name>
</gene>
<evidence type="ECO:0000256" key="3">
    <source>
        <dbReference type="ARBA" id="ARBA00013355"/>
    </source>
</evidence>
<keyword evidence="4 11" id="KW-0808">Transferase</keyword>
<dbReference type="GO" id="GO:0004798">
    <property type="term" value="F:dTMP kinase activity"/>
    <property type="evidence" value="ECO:0007669"/>
    <property type="project" value="UniProtKB-UniRule"/>
</dbReference>
<comment type="caution">
    <text evidence="13">The sequence shown here is derived from an EMBL/GenBank/DDBJ whole genome shotgun (WGS) entry which is preliminary data.</text>
</comment>
<dbReference type="EC" id="2.7.4.9" evidence="2 11"/>
<keyword evidence="6 11" id="KW-0547">Nucleotide-binding</keyword>
<evidence type="ECO:0000313" key="13">
    <source>
        <dbReference type="EMBL" id="MCQ1538431.1"/>
    </source>
</evidence>
<protein>
    <recommendedName>
        <fullName evidence="3 11">Probable thymidylate kinase</fullName>
        <ecNumber evidence="2 11">2.7.4.9</ecNumber>
    </recommendedName>
    <alternativeName>
        <fullName evidence="9 11">dTMP kinase</fullName>
    </alternativeName>
</protein>
<dbReference type="GO" id="GO:0006235">
    <property type="term" value="P:dTTP biosynthetic process"/>
    <property type="evidence" value="ECO:0007669"/>
    <property type="project" value="UniProtKB-UniRule"/>
</dbReference>
<dbReference type="HAMAP" id="MF_00165">
    <property type="entry name" value="Thymidylate_kinase"/>
    <property type="match status" value="1"/>
</dbReference>
<dbReference type="SUPFAM" id="SSF52540">
    <property type="entry name" value="P-loop containing nucleoside triphosphate hydrolases"/>
    <property type="match status" value="1"/>
</dbReference>
<accession>A0ABD4TI83</accession>
<dbReference type="PANTHER" id="PTHR10344">
    <property type="entry name" value="THYMIDYLATE KINASE"/>
    <property type="match status" value="1"/>
</dbReference>
<dbReference type="InterPro" id="IPR027417">
    <property type="entry name" value="P-loop_NTPase"/>
</dbReference>
<evidence type="ECO:0000256" key="10">
    <source>
        <dbReference type="ARBA" id="ARBA00048743"/>
    </source>
</evidence>
<comment type="catalytic activity">
    <reaction evidence="10 11">
        <text>dTMP + ATP = dTDP + ADP</text>
        <dbReference type="Rhea" id="RHEA:13517"/>
        <dbReference type="ChEBI" id="CHEBI:30616"/>
        <dbReference type="ChEBI" id="CHEBI:58369"/>
        <dbReference type="ChEBI" id="CHEBI:63528"/>
        <dbReference type="ChEBI" id="CHEBI:456216"/>
        <dbReference type="EC" id="2.7.4.9"/>
    </reaction>
</comment>
<dbReference type="NCBIfam" id="TIGR00041">
    <property type="entry name" value="DTMP_kinase"/>
    <property type="match status" value="1"/>
</dbReference>
<keyword evidence="14" id="KW-1185">Reference proteome</keyword>
<keyword evidence="8 11" id="KW-0067">ATP-binding</keyword>
<feature type="domain" description="Thymidylate kinase-like" evidence="12">
    <location>
        <begin position="5"/>
        <end position="185"/>
    </location>
</feature>
<proteinExistence type="inferred from homology"/>
<evidence type="ECO:0000256" key="7">
    <source>
        <dbReference type="ARBA" id="ARBA00022777"/>
    </source>
</evidence>
<name>A0ABD4TI83_9EURY</name>
<evidence type="ECO:0000259" key="12">
    <source>
        <dbReference type="Pfam" id="PF02223"/>
    </source>
</evidence>
<dbReference type="InterPro" id="IPR039430">
    <property type="entry name" value="Thymidylate_kin-like_dom"/>
</dbReference>
<dbReference type="Gene3D" id="3.40.50.300">
    <property type="entry name" value="P-loop containing nucleotide triphosphate hydrolases"/>
    <property type="match status" value="1"/>
</dbReference>
<keyword evidence="5 11" id="KW-0545">Nucleotide biosynthesis</keyword>
<dbReference type="CDD" id="cd01672">
    <property type="entry name" value="TMPK"/>
    <property type="match status" value="1"/>
</dbReference>
<dbReference type="EMBL" id="VOTZ01000009">
    <property type="protein sequence ID" value="MCQ1538431.1"/>
    <property type="molecule type" value="Genomic_DNA"/>
</dbReference>
<evidence type="ECO:0000256" key="9">
    <source>
        <dbReference type="ARBA" id="ARBA00029962"/>
    </source>
</evidence>
<dbReference type="GO" id="GO:0005524">
    <property type="term" value="F:ATP binding"/>
    <property type="evidence" value="ECO:0007669"/>
    <property type="project" value="UniProtKB-UniRule"/>
</dbReference>
<evidence type="ECO:0000256" key="11">
    <source>
        <dbReference type="HAMAP-Rule" id="MF_00165"/>
    </source>
</evidence>
<evidence type="ECO:0000256" key="1">
    <source>
        <dbReference type="ARBA" id="ARBA00009776"/>
    </source>
</evidence>
<comment type="similarity">
    <text evidence="1 11">Belongs to the thymidylate kinase family.</text>
</comment>
<feature type="binding site" evidence="11">
    <location>
        <begin position="7"/>
        <end position="14"/>
    </location>
    <ligand>
        <name>ATP</name>
        <dbReference type="ChEBI" id="CHEBI:30616"/>
    </ligand>
</feature>
<evidence type="ECO:0000256" key="5">
    <source>
        <dbReference type="ARBA" id="ARBA00022727"/>
    </source>
</evidence>
<evidence type="ECO:0000256" key="2">
    <source>
        <dbReference type="ARBA" id="ARBA00012980"/>
    </source>
</evidence>
<reference evidence="13 14" key="1">
    <citation type="submission" date="2019-08" db="EMBL/GenBank/DDBJ databases">
        <authorList>
            <person name="Chen S.-C."/>
            <person name="Lai M.-C."/>
            <person name="You Y.-T."/>
        </authorList>
    </citation>
    <scope>NUCLEOTIDE SEQUENCE [LARGE SCALE GENOMIC DNA]</scope>
    <source>
        <strain evidence="13 14">P2F9704a</strain>
    </source>
</reference>
<dbReference type="Pfam" id="PF02223">
    <property type="entry name" value="Thymidylate_kin"/>
    <property type="match status" value="1"/>
</dbReference>
<dbReference type="AlphaFoldDB" id="A0ABD4TI83"/>
<keyword evidence="7 11" id="KW-0418">Kinase</keyword>
<evidence type="ECO:0000256" key="6">
    <source>
        <dbReference type="ARBA" id="ARBA00022741"/>
    </source>
</evidence>
<dbReference type="Proteomes" id="UP001524383">
    <property type="component" value="Unassembled WGS sequence"/>
</dbReference>
<evidence type="ECO:0000256" key="8">
    <source>
        <dbReference type="ARBA" id="ARBA00022840"/>
    </source>
</evidence>